<dbReference type="EMBL" id="AFLV02000058">
    <property type="protein sequence ID" value="EKR63478.1"/>
    <property type="molecule type" value="Genomic_DNA"/>
</dbReference>
<gene>
    <name evidence="1" type="ORF">LEP1GSC036_4328</name>
</gene>
<proteinExistence type="predicted"/>
<evidence type="ECO:0000313" key="1">
    <source>
        <dbReference type="EMBL" id="EKR63478.1"/>
    </source>
</evidence>
<organism evidence="1 2">
    <name type="scientific">Leptospira weilii str. 2006001853</name>
    <dbReference type="NCBI Taxonomy" id="1001589"/>
    <lineage>
        <taxon>Bacteria</taxon>
        <taxon>Pseudomonadati</taxon>
        <taxon>Spirochaetota</taxon>
        <taxon>Spirochaetia</taxon>
        <taxon>Leptospirales</taxon>
        <taxon>Leptospiraceae</taxon>
        <taxon>Leptospira</taxon>
    </lineage>
</organism>
<comment type="caution">
    <text evidence="1">The sequence shown here is derived from an EMBL/GenBank/DDBJ whole genome shotgun (WGS) entry which is preliminary data.</text>
</comment>
<name>A0A828Z0E9_9LEPT</name>
<evidence type="ECO:0000313" key="2">
    <source>
        <dbReference type="Proteomes" id="UP000001338"/>
    </source>
</evidence>
<reference evidence="1 2" key="1">
    <citation type="submission" date="2012-10" db="EMBL/GenBank/DDBJ databases">
        <authorList>
            <person name="Harkins D.M."/>
            <person name="Durkin A.S."/>
            <person name="Brinkac L.M."/>
            <person name="Haft D.H."/>
            <person name="Selengut J.D."/>
            <person name="Sanka R."/>
            <person name="DePew J."/>
            <person name="Purushe J."/>
            <person name="Whelen A.C."/>
            <person name="Vinetz J.M."/>
            <person name="Sutton G.G."/>
            <person name="Nierman W.C."/>
            <person name="Fouts D.E."/>
        </authorList>
    </citation>
    <scope>NUCLEOTIDE SEQUENCE [LARGE SCALE GENOMIC DNA]</scope>
    <source>
        <strain evidence="1 2">2006001853</strain>
    </source>
</reference>
<accession>A0A828Z0E9</accession>
<protein>
    <submittedName>
        <fullName evidence="1">Uncharacterized protein</fullName>
    </submittedName>
</protein>
<sequence>MSGAFLGDFESFFFTFSPRRLYEFLRLRPGSGESSSHLI</sequence>
<dbReference type="AlphaFoldDB" id="A0A828Z0E9"/>
<dbReference type="Proteomes" id="UP000001338">
    <property type="component" value="Unassembled WGS sequence"/>
</dbReference>